<dbReference type="AlphaFoldDB" id="S8B7U4"/>
<feature type="region of interest" description="Disordered" evidence="1">
    <location>
        <begin position="290"/>
        <end position="334"/>
    </location>
</feature>
<protein>
    <submittedName>
        <fullName evidence="2">Uncharacterized protein</fullName>
    </submittedName>
</protein>
<evidence type="ECO:0000256" key="1">
    <source>
        <dbReference type="SAM" id="MobiDB-lite"/>
    </source>
</evidence>
<sequence length="334" mass="37435">MSLPPIFFPYILGDNVLVAKYLDENGKYQTQYYEGPGQFVEDRYKNSLLSFAGKYSVDFNNKSIVDLVKRVSVSKGRLSLTEGTPTANPALYPSDNPAPTPIRFFWVRHDVNELKQYPGPEKKDLWWDQNGVARFRPAPAPDMTGGPPLPDQQALVNWGFTYIPVLKTNDGVTWRPPAQMWFKDRRWFDLADTAKWYLYPVGGEDPNRLTTPNLGNGKVFKLGAWQNHPYGWPNAAYTGVSDASFTLSHTEKPKASDLVAVIELADSRFVRPYVYTITWEQAMKMQTADGPQIGASNIPDLPAPAPNLPPAKWKPWPVPSGSGIQPVPIPMPKP</sequence>
<reference evidence="3" key="2">
    <citation type="submission" date="2013-04" db="EMBL/GenBank/DDBJ databases">
        <title>Genomic mechanisms accounting for the adaptation to parasitism in nematode-trapping fungi.</title>
        <authorList>
            <person name="Ahren D.G."/>
        </authorList>
    </citation>
    <scope>NUCLEOTIDE SEQUENCE [LARGE SCALE GENOMIC DNA]</scope>
    <source>
        <strain evidence="3">CBS 200.50</strain>
    </source>
</reference>
<name>S8B7U4_DACHA</name>
<keyword evidence="3" id="KW-1185">Reference proteome</keyword>
<evidence type="ECO:0000313" key="2">
    <source>
        <dbReference type="EMBL" id="EPS35078.1"/>
    </source>
</evidence>
<proteinExistence type="predicted"/>
<accession>S8B7U4</accession>
<gene>
    <name evidence="2" type="ORF">H072_11453</name>
</gene>
<organism evidence="2 3">
    <name type="scientific">Dactylellina haptotyla (strain CBS 200.50)</name>
    <name type="common">Nematode-trapping fungus</name>
    <name type="synonym">Monacrosporium haptotylum</name>
    <dbReference type="NCBI Taxonomy" id="1284197"/>
    <lineage>
        <taxon>Eukaryota</taxon>
        <taxon>Fungi</taxon>
        <taxon>Dikarya</taxon>
        <taxon>Ascomycota</taxon>
        <taxon>Pezizomycotina</taxon>
        <taxon>Orbiliomycetes</taxon>
        <taxon>Orbiliales</taxon>
        <taxon>Orbiliaceae</taxon>
        <taxon>Dactylellina</taxon>
    </lineage>
</organism>
<comment type="caution">
    <text evidence="2">The sequence shown here is derived from an EMBL/GenBank/DDBJ whole genome shotgun (WGS) entry which is preliminary data.</text>
</comment>
<dbReference type="HOGENOM" id="CLU_831610_0_0_1"/>
<dbReference type="Proteomes" id="UP000015100">
    <property type="component" value="Unassembled WGS sequence"/>
</dbReference>
<reference evidence="2 3" key="1">
    <citation type="journal article" date="2013" name="PLoS Genet.">
        <title>Genomic mechanisms accounting for the adaptation to parasitism in nematode-trapping fungi.</title>
        <authorList>
            <person name="Meerupati T."/>
            <person name="Andersson K.M."/>
            <person name="Friman E."/>
            <person name="Kumar D."/>
            <person name="Tunlid A."/>
            <person name="Ahren D."/>
        </authorList>
    </citation>
    <scope>NUCLEOTIDE SEQUENCE [LARGE SCALE GENOMIC DNA]</scope>
    <source>
        <strain evidence="2 3">CBS 200.50</strain>
    </source>
</reference>
<dbReference type="EMBL" id="AQGS01001233">
    <property type="protein sequence ID" value="EPS35078.1"/>
    <property type="molecule type" value="Genomic_DNA"/>
</dbReference>
<evidence type="ECO:0000313" key="3">
    <source>
        <dbReference type="Proteomes" id="UP000015100"/>
    </source>
</evidence>